<evidence type="ECO:0000256" key="9">
    <source>
        <dbReference type="SAM" id="Phobius"/>
    </source>
</evidence>
<dbReference type="SUPFAM" id="SSF103473">
    <property type="entry name" value="MFS general substrate transporter"/>
    <property type="match status" value="1"/>
</dbReference>
<feature type="transmembrane region" description="Helical" evidence="9">
    <location>
        <begin position="52"/>
        <end position="76"/>
    </location>
</feature>
<evidence type="ECO:0000313" key="12">
    <source>
        <dbReference type="Proteomes" id="UP001497453"/>
    </source>
</evidence>
<protein>
    <recommendedName>
        <fullName evidence="10">Major facilitator superfamily (MFS) profile domain-containing protein</fullName>
    </recommendedName>
</protein>
<reference evidence="12" key="1">
    <citation type="submission" date="2024-04" db="EMBL/GenBank/DDBJ databases">
        <authorList>
            <person name="Shaw F."/>
            <person name="Minotto A."/>
        </authorList>
    </citation>
    <scope>NUCLEOTIDE SEQUENCE [LARGE SCALE GENOMIC DNA]</scope>
</reference>
<feature type="transmembrane region" description="Helical" evidence="9">
    <location>
        <begin position="229"/>
        <end position="246"/>
    </location>
</feature>
<comment type="similarity">
    <text evidence="2 8">Belongs to the major facilitator superfamily. Sugar transporter (TC 2.A.1.1) family.</text>
</comment>
<evidence type="ECO:0000256" key="1">
    <source>
        <dbReference type="ARBA" id="ARBA00004141"/>
    </source>
</evidence>
<feature type="transmembrane region" description="Helical" evidence="9">
    <location>
        <begin position="451"/>
        <end position="471"/>
    </location>
</feature>
<dbReference type="PROSITE" id="PS50850">
    <property type="entry name" value="MFS"/>
    <property type="match status" value="1"/>
</dbReference>
<evidence type="ECO:0000256" key="5">
    <source>
        <dbReference type="ARBA" id="ARBA00022989"/>
    </source>
</evidence>
<dbReference type="InterPro" id="IPR020846">
    <property type="entry name" value="MFS_dom"/>
</dbReference>
<dbReference type="PRINTS" id="PR00171">
    <property type="entry name" value="SUGRTRNSPORT"/>
</dbReference>
<dbReference type="InterPro" id="IPR036259">
    <property type="entry name" value="MFS_trans_sf"/>
</dbReference>
<comment type="catalytic activity">
    <reaction evidence="7">
        <text>myo-inositol(out) + H(+)(out) = myo-inositol(in) + H(+)(in)</text>
        <dbReference type="Rhea" id="RHEA:60364"/>
        <dbReference type="ChEBI" id="CHEBI:15378"/>
        <dbReference type="ChEBI" id="CHEBI:17268"/>
    </reaction>
</comment>
<dbReference type="InterPro" id="IPR050360">
    <property type="entry name" value="MFS_Sugar_Transporters"/>
</dbReference>
<dbReference type="EMBL" id="OZ037948">
    <property type="protein sequence ID" value="CAL1708588.1"/>
    <property type="molecule type" value="Genomic_DNA"/>
</dbReference>
<sequence>MLGPGGLSTSIQRTYEGRPEELSVLQLPIDLFVMGVKGYFADAVRYRHAYGLAASAATGSVFYGWDVGLIGGILTMPSFKSYFGIDKMTASEQANLNGNIVAVLQGGCFFGALFTGYLSGRFGRKPTLLSSGVVYLIGSLIQSVVGIGTSATVALRLLYFSRWLGGVGVGMVSALVPSYVAECVPGEIRGRCTGTVQLANNIGIMLSFWVNYSAEKNLPHGNMQWRLPFIIQMVPGVFFMVFMISLPESPRYLVEIGKYERATRSLAFASGRSPDDKNVRITLEEIKADFEGKEKVPLLKQLTMMRESRTTALRCFIPSFIMFWQQATGTNGINYFSPTIFASLGVSGTTSGLLATGVYGVVKTVSVALALAFAVEALGRKKCLIIGGLGQAAMMLWIGAFSAIHPQPTVVPASYVSIAAVYLYAIFFCLGWEPLPWVVAAEVAPNHVRNAAYAVAIAVSWLFTFTVSKLTPIMLERITYGTFLLYGCGCILMSAWVYLFLPETRGHALEDIKYLFERDVVVRSLQDAPGGRLFLGSKRAIPVEELKAAEMDIGSHDDIKDVKVDDGDFKLDA</sequence>
<keyword evidence="5 9" id="KW-1133">Transmembrane helix</keyword>
<feature type="transmembrane region" description="Helical" evidence="9">
    <location>
        <begin position="96"/>
        <end position="120"/>
    </location>
</feature>
<feature type="transmembrane region" description="Helical" evidence="9">
    <location>
        <begin position="383"/>
        <end position="404"/>
    </location>
</feature>
<keyword evidence="12" id="KW-1185">Reference proteome</keyword>
<dbReference type="PANTHER" id="PTHR48022:SF81">
    <property type="entry name" value="MAJOR FACILITATOR SUPERFAMILY (MFS) PROFILE DOMAIN-CONTAINING PROTEIN"/>
    <property type="match status" value="1"/>
</dbReference>
<feature type="transmembrane region" description="Helical" evidence="9">
    <location>
        <begin position="160"/>
        <end position="180"/>
    </location>
</feature>
<evidence type="ECO:0000313" key="11">
    <source>
        <dbReference type="EMBL" id="CAL1708588.1"/>
    </source>
</evidence>
<feature type="domain" description="Major facilitator superfamily (MFS) profile" evidence="10">
    <location>
        <begin position="52"/>
        <end position="505"/>
    </location>
</feature>
<gene>
    <name evidence="11" type="ORF">GFSPODELE1_LOCUS6923</name>
</gene>
<evidence type="ECO:0000259" key="10">
    <source>
        <dbReference type="PROSITE" id="PS50850"/>
    </source>
</evidence>
<comment type="subcellular location">
    <subcellularLocation>
        <location evidence="1">Membrane</location>
        <topology evidence="1">Multi-pass membrane protein</topology>
    </subcellularLocation>
</comment>
<feature type="transmembrane region" description="Helical" evidence="9">
    <location>
        <begin position="339"/>
        <end position="362"/>
    </location>
</feature>
<dbReference type="Proteomes" id="UP001497453">
    <property type="component" value="Chromosome 5"/>
</dbReference>
<dbReference type="Gene3D" id="1.20.1250.20">
    <property type="entry name" value="MFS general substrate transporter like domains"/>
    <property type="match status" value="2"/>
</dbReference>
<evidence type="ECO:0000256" key="7">
    <source>
        <dbReference type="ARBA" id="ARBA00049119"/>
    </source>
</evidence>
<dbReference type="InterPro" id="IPR003663">
    <property type="entry name" value="Sugar/inositol_transpt"/>
</dbReference>
<feature type="transmembrane region" description="Helical" evidence="9">
    <location>
        <begin position="483"/>
        <end position="501"/>
    </location>
</feature>
<feature type="transmembrane region" description="Helical" evidence="9">
    <location>
        <begin position="132"/>
        <end position="154"/>
    </location>
</feature>
<evidence type="ECO:0000256" key="6">
    <source>
        <dbReference type="ARBA" id="ARBA00023136"/>
    </source>
</evidence>
<dbReference type="PANTHER" id="PTHR48022">
    <property type="entry name" value="PLASTIDIC GLUCOSE TRANSPORTER 4"/>
    <property type="match status" value="1"/>
</dbReference>
<evidence type="ECO:0000256" key="3">
    <source>
        <dbReference type="ARBA" id="ARBA00022448"/>
    </source>
</evidence>
<keyword evidence="6 9" id="KW-0472">Membrane</keyword>
<dbReference type="InterPro" id="IPR005829">
    <property type="entry name" value="Sugar_transporter_CS"/>
</dbReference>
<dbReference type="PROSITE" id="PS00216">
    <property type="entry name" value="SUGAR_TRANSPORT_1"/>
    <property type="match status" value="1"/>
</dbReference>
<evidence type="ECO:0000256" key="2">
    <source>
        <dbReference type="ARBA" id="ARBA00010992"/>
    </source>
</evidence>
<keyword evidence="3 8" id="KW-0813">Transport</keyword>
<dbReference type="Pfam" id="PF00083">
    <property type="entry name" value="Sugar_tr"/>
    <property type="match status" value="1"/>
</dbReference>
<dbReference type="InterPro" id="IPR005828">
    <property type="entry name" value="MFS_sugar_transport-like"/>
</dbReference>
<proteinExistence type="inferred from homology"/>
<accession>A0ABP1DL52</accession>
<evidence type="ECO:0000256" key="8">
    <source>
        <dbReference type="RuleBase" id="RU003346"/>
    </source>
</evidence>
<dbReference type="NCBIfam" id="TIGR00879">
    <property type="entry name" value="SP"/>
    <property type="match status" value="1"/>
</dbReference>
<keyword evidence="4 9" id="KW-0812">Transmembrane</keyword>
<feature type="transmembrane region" description="Helical" evidence="9">
    <location>
        <begin position="410"/>
        <end position="430"/>
    </location>
</feature>
<organism evidence="11 12">
    <name type="scientific">Somion occarium</name>
    <dbReference type="NCBI Taxonomy" id="3059160"/>
    <lineage>
        <taxon>Eukaryota</taxon>
        <taxon>Fungi</taxon>
        <taxon>Dikarya</taxon>
        <taxon>Basidiomycota</taxon>
        <taxon>Agaricomycotina</taxon>
        <taxon>Agaricomycetes</taxon>
        <taxon>Polyporales</taxon>
        <taxon>Cerrenaceae</taxon>
        <taxon>Somion</taxon>
    </lineage>
</organism>
<name>A0ABP1DL52_9APHY</name>
<evidence type="ECO:0000256" key="4">
    <source>
        <dbReference type="ARBA" id="ARBA00022692"/>
    </source>
</evidence>
<dbReference type="PROSITE" id="PS00217">
    <property type="entry name" value="SUGAR_TRANSPORT_2"/>
    <property type="match status" value="1"/>
</dbReference>
<feature type="transmembrane region" description="Helical" evidence="9">
    <location>
        <begin position="192"/>
        <end position="209"/>
    </location>
</feature>